<accession>A0A0F9QDJ0</accession>
<name>A0A0F9QDJ0_9ZZZZ</name>
<evidence type="ECO:0008006" key="2">
    <source>
        <dbReference type="Google" id="ProtNLM"/>
    </source>
</evidence>
<protein>
    <recommendedName>
        <fullName evidence="2">Zinc-ribbon domain-containing protein</fullName>
    </recommendedName>
</protein>
<gene>
    <name evidence="1" type="ORF">LCGC14_0731490</name>
</gene>
<organism evidence="1">
    <name type="scientific">marine sediment metagenome</name>
    <dbReference type="NCBI Taxonomy" id="412755"/>
    <lineage>
        <taxon>unclassified sequences</taxon>
        <taxon>metagenomes</taxon>
        <taxon>ecological metagenomes</taxon>
    </lineage>
</organism>
<evidence type="ECO:0000313" key="1">
    <source>
        <dbReference type="EMBL" id="KKN40634.1"/>
    </source>
</evidence>
<comment type="caution">
    <text evidence="1">The sequence shown here is derived from an EMBL/GenBank/DDBJ whole genome shotgun (WGS) entry which is preliminary data.</text>
</comment>
<sequence>MYRDKFVLSVIHDGHSVKETGNWGSKEVAIPFDSEYKLRLKNKNDRSCTVRVFIDDKRVSQLGDFILHAGGTIDLERFVDRSLNDGKRFKFVTLDHSDVDDPTSSENGIIRVEFRLAKQKNGINIQWEPLKPFKLPTSKWPTGPDKVWWSKDTTGTTIWPLNDGSIGGSPGNSTVYYSQTIGNNDTIRCSGKATTKSALHVASDSFAEKGATVEGGSSNQSFTYSGLDVETYATVLELRMVGIKKESVRSSTHKYCSNCGCKLKRRAKYCSECGFRA</sequence>
<reference evidence="1" key="1">
    <citation type="journal article" date="2015" name="Nature">
        <title>Complex archaea that bridge the gap between prokaryotes and eukaryotes.</title>
        <authorList>
            <person name="Spang A."/>
            <person name="Saw J.H."/>
            <person name="Jorgensen S.L."/>
            <person name="Zaremba-Niedzwiedzka K."/>
            <person name="Martijn J."/>
            <person name="Lind A.E."/>
            <person name="van Eijk R."/>
            <person name="Schleper C."/>
            <person name="Guy L."/>
            <person name="Ettema T.J."/>
        </authorList>
    </citation>
    <scope>NUCLEOTIDE SEQUENCE</scope>
</reference>
<dbReference type="AlphaFoldDB" id="A0A0F9QDJ0"/>
<dbReference type="EMBL" id="LAZR01001693">
    <property type="protein sequence ID" value="KKN40634.1"/>
    <property type="molecule type" value="Genomic_DNA"/>
</dbReference>
<proteinExistence type="predicted"/>